<evidence type="ECO:0008006" key="3">
    <source>
        <dbReference type="Google" id="ProtNLM"/>
    </source>
</evidence>
<dbReference type="SUPFAM" id="SSF52402">
    <property type="entry name" value="Adenine nucleotide alpha hydrolases-like"/>
    <property type="match status" value="1"/>
</dbReference>
<evidence type="ECO:0000313" key="1">
    <source>
        <dbReference type="EMBL" id="RJP72333.1"/>
    </source>
</evidence>
<evidence type="ECO:0000313" key="2">
    <source>
        <dbReference type="Proteomes" id="UP000285961"/>
    </source>
</evidence>
<name>A0A419F2F7_9BACT</name>
<accession>A0A419F2F7</accession>
<comment type="caution">
    <text evidence="1">The sequence shown here is derived from an EMBL/GenBank/DDBJ whole genome shotgun (WGS) entry which is preliminary data.</text>
</comment>
<gene>
    <name evidence="1" type="ORF">C4532_06155</name>
</gene>
<reference evidence="1 2" key="1">
    <citation type="journal article" date="2017" name="ISME J.">
        <title>Energy and carbon metabolisms in a deep terrestrial subsurface fluid microbial community.</title>
        <authorList>
            <person name="Momper L."/>
            <person name="Jungbluth S.P."/>
            <person name="Lee M.D."/>
            <person name="Amend J.P."/>
        </authorList>
    </citation>
    <scope>NUCLEOTIDE SEQUENCE [LARGE SCALE GENOMIC DNA]</scope>
    <source>
        <strain evidence="1">SURF_17</strain>
    </source>
</reference>
<dbReference type="EMBL" id="QZKI01000046">
    <property type="protein sequence ID" value="RJP72333.1"/>
    <property type="molecule type" value="Genomic_DNA"/>
</dbReference>
<protein>
    <recommendedName>
        <fullName evidence="3">Asparagine synthetase domain-containing protein</fullName>
    </recommendedName>
</protein>
<sequence length="513" mass="58892">MSNSAGNLLHRRQFVIGPEPIRYRGDWKSVELFPSCYLSHCRSLPVRSVSDVDGKDWHLIGIAVQTAPERPDPWEEIAHTATDDVPERYQNWSGRWMLIGNGEVHLDASGFIGCWYLTGVNPTQSRTPWVSSSPALLAELAGEQVGTRDPRQLSYRIGVEWFPPPRARYAAVRRLLLSQVLRLADGTVRERRLFPHTDPTISYENVLEKLETGLVTFLRRMPRAGRSAWLTLTAGYDSRVLLAAVVKSGIQVRTFTQDYRSVPVANEEKFRSISLADRILPSRLSAAAGLEHVWVGQKRFDARRTALFDAHTGHEVVDVQRHFFARRQWDFAQEGDLIVGGLCFEVGRCYFWHKLGDSNVPDGAQIARGWHEAPNSSLMAAMAEWIEWTEHTPHPELDWRDRFYIEQRLGGWQSARELSMDLIPVDLIHPMNSARAHALSLCVPQEKRIKGEHQIDLVRRMAPHLLEFPINPDYDYFHPLTRLYCNWRDDYTYPFKWIARRSASLVSSRHKGL</sequence>
<dbReference type="AlphaFoldDB" id="A0A419F2F7"/>
<proteinExistence type="predicted"/>
<organism evidence="1 2">
    <name type="scientific">Candidatus Abyssobacteria bacterium SURF_17</name>
    <dbReference type="NCBI Taxonomy" id="2093361"/>
    <lineage>
        <taxon>Bacteria</taxon>
        <taxon>Pseudomonadati</taxon>
        <taxon>Candidatus Hydrogenedentota</taxon>
        <taxon>Candidatus Abyssobacteria</taxon>
    </lineage>
</organism>
<dbReference type="Proteomes" id="UP000285961">
    <property type="component" value="Unassembled WGS sequence"/>
</dbReference>